<dbReference type="InterPro" id="IPR005240">
    <property type="entry name" value="DUF389"/>
</dbReference>
<keyword evidence="1" id="KW-0472">Membrane</keyword>
<dbReference type="RefSeq" id="WP_241441293.1">
    <property type="nucleotide sequence ID" value="NZ_BSUJ01000001.1"/>
</dbReference>
<evidence type="ECO:0000313" key="2">
    <source>
        <dbReference type="EMBL" id="GMA20953.1"/>
    </source>
</evidence>
<feature type="transmembrane region" description="Helical" evidence="1">
    <location>
        <begin position="141"/>
        <end position="162"/>
    </location>
</feature>
<dbReference type="Pfam" id="PF04087">
    <property type="entry name" value="DUF389"/>
    <property type="match status" value="1"/>
</dbReference>
<name>A0ABQ6HR63_9MICO</name>
<evidence type="ECO:0000313" key="3">
    <source>
        <dbReference type="Proteomes" id="UP001157109"/>
    </source>
</evidence>
<feature type="transmembrane region" description="Helical" evidence="1">
    <location>
        <begin position="174"/>
        <end position="200"/>
    </location>
</feature>
<proteinExistence type="predicted"/>
<keyword evidence="1" id="KW-0812">Transmembrane</keyword>
<feature type="transmembrane region" description="Helical" evidence="1">
    <location>
        <begin position="220"/>
        <end position="238"/>
    </location>
</feature>
<dbReference type="PANTHER" id="PTHR20992:SF9">
    <property type="entry name" value="AT15442P-RELATED"/>
    <property type="match status" value="1"/>
</dbReference>
<protein>
    <recommendedName>
        <fullName evidence="4">DUF389 domain-containing protein</fullName>
    </recommendedName>
</protein>
<dbReference type="EMBL" id="BSUJ01000001">
    <property type="protein sequence ID" value="GMA20953.1"/>
    <property type="molecule type" value="Genomic_DNA"/>
</dbReference>
<gene>
    <name evidence="2" type="ORF">GCM10025862_29740</name>
</gene>
<evidence type="ECO:0008006" key="4">
    <source>
        <dbReference type="Google" id="ProtNLM"/>
    </source>
</evidence>
<evidence type="ECO:0000256" key="1">
    <source>
        <dbReference type="SAM" id="Phobius"/>
    </source>
</evidence>
<feature type="transmembrane region" description="Helical" evidence="1">
    <location>
        <begin position="245"/>
        <end position="268"/>
    </location>
</feature>
<accession>A0ABQ6HR63</accession>
<dbReference type="Proteomes" id="UP001157109">
    <property type="component" value="Unassembled WGS sequence"/>
</dbReference>
<comment type="caution">
    <text evidence="2">The sequence shown here is derived from an EMBL/GenBank/DDBJ whole genome shotgun (WGS) entry which is preliminary data.</text>
</comment>
<keyword evidence="3" id="KW-1185">Reference proteome</keyword>
<sequence>MLQLRMAVPTALSEQVLGVLRDRPGVSSLSLVRGASLQPPGDLVYADVARECVNDVIEELRAVGLHHEGTIHLEAVPVWLSRAGLAAEASIPGSPTDAVVWTDVTQRAYDESELNWTYVTFMVLATVIAAIAIIVDSQILVIGAMVLGPEFGAVAALGVALVRKRIGLLGHAAITLVVGFAVAIGVTCLLALLAHALGWVDVQDVTGPRPGTAFIYSPDRWSVIVAVVAAAAGVLSLTSSRVTGLSGVFISVTTIPAAGNVALCLALGVTSEVVGSLQQLALTLSGMALAGWLTLLIQQQVWSRARLPQRYRHSPRRG</sequence>
<organism evidence="2 3">
    <name type="scientific">Arsenicicoccus piscis</name>
    <dbReference type="NCBI Taxonomy" id="673954"/>
    <lineage>
        <taxon>Bacteria</taxon>
        <taxon>Bacillati</taxon>
        <taxon>Actinomycetota</taxon>
        <taxon>Actinomycetes</taxon>
        <taxon>Micrococcales</taxon>
        <taxon>Intrasporangiaceae</taxon>
        <taxon>Arsenicicoccus</taxon>
    </lineage>
</organism>
<dbReference type="PANTHER" id="PTHR20992">
    <property type="entry name" value="AT15442P-RELATED"/>
    <property type="match status" value="1"/>
</dbReference>
<feature type="transmembrane region" description="Helical" evidence="1">
    <location>
        <begin position="116"/>
        <end position="135"/>
    </location>
</feature>
<feature type="transmembrane region" description="Helical" evidence="1">
    <location>
        <begin position="280"/>
        <end position="297"/>
    </location>
</feature>
<reference evidence="3" key="1">
    <citation type="journal article" date="2019" name="Int. J. Syst. Evol. Microbiol.">
        <title>The Global Catalogue of Microorganisms (GCM) 10K type strain sequencing project: providing services to taxonomists for standard genome sequencing and annotation.</title>
        <authorList>
            <consortium name="The Broad Institute Genomics Platform"/>
            <consortium name="The Broad Institute Genome Sequencing Center for Infectious Disease"/>
            <person name="Wu L."/>
            <person name="Ma J."/>
        </authorList>
    </citation>
    <scope>NUCLEOTIDE SEQUENCE [LARGE SCALE GENOMIC DNA]</scope>
    <source>
        <strain evidence="3">NBRC 105830</strain>
    </source>
</reference>
<keyword evidence="1" id="KW-1133">Transmembrane helix</keyword>